<dbReference type="Pfam" id="PF25218">
    <property type="entry name" value="TseH"/>
    <property type="match status" value="1"/>
</dbReference>
<gene>
    <name evidence="3" type="ORF">BTO18_01870</name>
</gene>
<protein>
    <submittedName>
        <fullName evidence="3">Uncharacterized protein</fullName>
    </submittedName>
</protein>
<name>A0A2S7WK79_9FLAO</name>
<dbReference type="AlphaFoldDB" id="A0A2S7WK79"/>
<dbReference type="RefSeq" id="WP_105014592.1">
    <property type="nucleotide sequence ID" value="NZ_MSCN01000001.1"/>
</dbReference>
<dbReference type="Pfam" id="PF20405">
    <property type="entry name" value="DUF6695"/>
    <property type="match status" value="1"/>
</dbReference>
<proteinExistence type="predicted"/>
<evidence type="ECO:0000313" key="4">
    <source>
        <dbReference type="Proteomes" id="UP000238882"/>
    </source>
</evidence>
<evidence type="ECO:0000259" key="1">
    <source>
        <dbReference type="Pfam" id="PF20405"/>
    </source>
</evidence>
<dbReference type="OrthoDB" id="695573at2"/>
<accession>A0A2S7WK79</accession>
<sequence length="337" mass="38441">MSSKQNKKNDGIIVILSYPDTVVRPAYREFSSKIWPKIGIGSKHAVQAGHAALLLIKKNAPKINYFDFGRYITTHGNGRVRSAETDPELLIPLTAKFENNKLTNLKEILLWIENHPEKTHGSGRLIAGINEQIDYNKALKFINNLIDKKELPYGAFIKKGTNCARFVTDTIIASTSNNKIKLHLKNSNLFTPSPIGNVIKATTSKVIYKIDSQEITSYKNRSILKEYKASFFNKFDTEPNLIGTELADTDKFELENGTWLGGIGSGAWFSVEKQISNQKFLIARYDVLGNKEYEREFIVDNTSFNINENFEFMHPSNFTEMHIIQNKEKYIFKRFQG</sequence>
<organism evidence="3 4">
    <name type="scientific">Polaribacter porphyrae</name>
    <dbReference type="NCBI Taxonomy" id="1137780"/>
    <lineage>
        <taxon>Bacteria</taxon>
        <taxon>Pseudomonadati</taxon>
        <taxon>Bacteroidota</taxon>
        <taxon>Flavobacteriia</taxon>
        <taxon>Flavobacteriales</taxon>
        <taxon>Flavobacteriaceae</taxon>
    </lineage>
</organism>
<dbReference type="Proteomes" id="UP000238882">
    <property type="component" value="Unassembled WGS sequence"/>
</dbReference>
<dbReference type="EMBL" id="MSCN01000001">
    <property type="protein sequence ID" value="PQJ78010.1"/>
    <property type="molecule type" value="Genomic_DNA"/>
</dbReference>
<reference evidence="3 4" key="1">
    <citation type="submission" date="2016-12" db="EMBL/GenBank/DDBJ databases">
        <title>Trade-off between light-utilization and light-protection in marine flavobacteria.</title>
        <authorList>
            <person name="Kumagai Y."/>
            <person name="Yoshizawa S."/>
            <person name="Kogure K."/>
            <person name="Iwasaki W."/>
        </authorList>
    </citation>
    <scope>NUCLEOTIDE SEQUENCE [LARGE SCALE GENOMIC DNA]</scope>
    <source>
        <strain evidence="3 4">NBRC 108759</strain>
    </source>
</reference>
<keyword evidence="4" id="KW-1185">Reference proteome</keyword>
<evidence type="ECO:0000313" key="3">
    <source>
        <dbReference type="EMBL" id="PQJ78010.1"/>
    </source>
</evidence>
<evidence type="ECO:0000259" key="2">
    <source>
        <dbReference type="Pfam" id="PF25218"/>
    </source>
</evidence>
<feature type="domain" description="DUF6695" evidence="1">
    <location>
        <begin position="258"/>
        <end position="334"/>
    </location>
</feature>
<dbReference type="InterPro" id="IPR057382">
    <property type="entry name" value="TseH"/>
</dbReference>
<dbReference type="InterPro" id="IPR046517">
    <property type="entry name" value="DUF6695"/>
</dbReference>
<feature type="domain" description="Type VI secretion system effector TseH-like" evidence="2">
    <location>
        <begin position="13"/>
        <end position="180"/>
    </location>
</feature>
<comment type="caution">
    <text evidence="3">The sequence shown here is derived from an EMBL/GenBank/DDBJ whole genome shotgun (WGS) entry which is preliminary data.</text>
</comment>